<dbReference type="InterPro" id="IPR013783">
    <property type="entry name" value="Ig-like_fold"/>
</dbReference>
<dbReference type="AlphaFoldDB" id="A0A5B8UUD1"/>
<reference evidence="2 3" key="1">
    <citation type="journal article" date="2017" name="Curr. Microbiol.">
        <title>Mucilaginibacter ginsenosidivorans sp. nov., Isolated from Soil of Ginseng Field.</title>
        <authorList>
            <person name="Kim M.M."/>
            <person name="Siddiqi M.Z."/>
            <person name="Im W.T."/>
        </authorList>
    </citation>
    <scope>NUCLEOTIDE SEQUENCE [LARGE SCALE GENOMIC DNA]</scope>
    <source>
        <strain evidence="2 3">Gsoil 3017</strain>
    </source>
</reference>
<dbReference type="OrthoDB" id="9809727at2"/>
<gene>
    <name evidence="2" type="ORF">FRZ54_08050</name>
</gene>
<evidence type="ECO:0000313" key="3">
    <source>
        <dbReference type="Proteomes" id="UP000321479"/>
    </source>
</evidence>
<dbReference type="KEGG" id="mgin:FRZ54_08050"/>
<evidence type="ECO:0000256" key="1">
    <source>
        <dbReference type="SAM" id="SignalP"/>
    </source>
</evidence>
<proteinExistence type="predicted"/>
<protein>
    <submittedName>
        <fullName evidence="2">DUF928 domain-containing protein</fullName>
    </submittedName>
</protein>
<keyword evidence="1" id="KW-0732">Signal</keyword>
<keyword evidence="3" id="KW-1185">Reference proteome</keyword>
<dbReference type="EMBL" id="CP042436">
    <property type="protein sequence ID" value="QEC62543.1"/>
    <property type="molecule type" value="Genomic_DNA"/>
</dbReference>
<dbReference type="Gene3D" id="2.60.40.10">
    <property type="entry name" value="Immunoglobulins"/>
    <property type="match status" value="1"/>
</dbReference>
<sequence length="362" mass="40900">MIMKRTLFLFLMVCSVPAFAQVTFQFIPELSGRNVDGLLNCNIVNPGGRKSASLQVTVTERKTGMVLVLQTGAFTLAPGTNRIPVQAIRGTRIQYSSNPISVIIRHDHNFPEGDYEYCFTLDFPGSAQDAPAEQCFQYGLVPFAQMHLIEPYDRDTICDKRPVLSWQPLLPTPAGAAYQLVLSEIKPGQNAIEALNYNLPVINQSRLISPILPYPAILNQLEEGKSYAWQVTAYQDQTILNRSEVWEFRVQCQEKKKEAVLADDGYRDIGELLKGNYYVAVELLKFAVLNPYKPGNFKYTIESLNNPGKKIKNLPRVRLETGENKIRIDLANTDSFTDGYTYLLTVWLPDGSTKNLRFIYKD</sequence>
<organism evidence="2 3">
    <name type="scientific">Mucilaginibacter ginsenosidivorans</name>
    <dbReference type="NCBI Taxonomy" id="398053"/>
    <lineage>
        <taxon>Bacteria</taxon>
        <taxon>Pseudomonadati</taxon>
        <taxon>Bacteroidota</taxon>
        <taxon>Sphingobacteriia</taxon>
        <taxon>Sphingobacteriales</taxon>
        <taxon>Sphingobacteriaceae</taxon>
        <taxon>Mucilaginibacter</taxon>
    </lineage>
</organism>
<accession>A0A5B8UUD1</accession>
<name>A0A5B8UUD1_9SPHI</name>
<evidence type="ECO:0000313" key="2">
    <source>
        <dbReference type="EMBL" id="QEC62543.1"/>
    </source>
</evidence>
<feature type="signal peptide" evidence="1">
    <location>
        <begin position="1"/>
        <end position="20"/>
    </location>
</feature>
<feature type="chain" id="PRO_5022790046" evidence="1">
    <location>
        <begin position="21"/>
        <end position="362"/>
    </location>
</feature>
<dbReference type="Proteomes" id="UP000321479">
    <property type="component" value="Chromosome"/>
</dbReference>